<feature type="short sequence motif" description="'HIGH' region" evidence="13">
    <location>
        <begin position="29"/>
        <end position="39"/>
    </location>
</feature>
<evidence type="ECO:0000256" key="1">
    <source>
        <dbReference type="ARBA" id="ARBA00004496"/>
    </source>
</evidence>
<dbReference type="GO" id="GO:0004817">
    <property type="term" value="F:cysteine-tRNA ligase activity"/>
    <property type="evidence" value="ECO:0007669"/>
    <property type="project" value="UniProtKB-UniRule"/>
</dbReference>
<evidence type="ECO:0000256" key="8">
    <source>
        <dbReference type="ARBA" id="ARBA00022833"/>
    </source>
</evidence>
<organism evidence="15 16">
    <name type="scientific">Caldicellulosiruptor changbaiensis</name>
    <dbReference type="NCBI Taxonomy" id="1222016"/>
    <lineage>
        <taxon>Bacteria</taxon>
        <taxon>Bacillati</taxon>
        <taxon>Bacillota</taxon>
        <taxon>Bacillota incertae sedis</taxon>
        <taxon>Caldicellulosiruptorales</taxon>
        <taxon>Caldicellulosiruptoraceae</taxon>
        <taxon>Caldicellulosiruptor</taxon>
    </lineage>
</organism>
<feature type="binding site" evidence="13">
    <location>
        <position position="27"/>
    </location>
    <ligand>
        <name>Zn(2+)</name>
        <dbReference type="ChEBI" id="CHEBI:29105"/>
    </ligand>
</feature>
<dbReference type="GO" id="GO:0005829">
    <property type="term" value="C:cytosol"/>
    <property type="evidence" value="ECO:0007669"/>
    <property type="project" value="TreeGrafter"/>
</dbReference>
<dbReference type="KEGG" id="ccha:ELD05_11370"/>
<dbReference type="InterPro" id="IPR015273">
    <property type="entry name" value="Cys-tRNA-synt_Ia_DALR"/>
</dbReference>
<dbReference type="InterPro" id="IPR024909">
    <property type="entry name" value="Cys-tRNA/MSH_ligase"/>
</dbReference>
<evidence type="ECO:0000256" key="5">
    <source>
        <dbReference type="ARBA" id="ARBA00022598"/>
    </source>
</evidence>
<dbReference type="GO" id="GO:0008270">
    <property type="term" value="F:zinc ion binding"/>
    <property type="evidence" value="ECO:0007669"/>
    <property type="project" value="UniProtKB-UniRule"/>
</dbReference>
<dbReference type="Pfam" id="PF23493">
    <property type="entry name" value="CysS_C"/>
    <property type="match status" value="1"/>
</dbReference>
<dbReference type="FunFam" id="3.40.50.620:FF:000009">
    <property type="entry name" value="Cysteine--tRNA ligase"/>
    <property type="match status" value="1"/>
</dbReference>
<evidence type="ECO:0000256" key="12">
    <source>
        <dbReference type="ARBA" id="ARBA00047398"/>
    </source>
</evidence>
<comment type="similarity">
    <text evidence="2 13">Belongs to the class-I aminoacyl-tRNA synthetase family.</text>
</comment>
<comment type="subcellular location">
    <subcellularLocation>
        <location evidence="1 13">Cytoplasm</location>
    </subcellularLocation>
</comment>
<keyword evidence="10 13" id="KW-0648">Protein biosynthesis</keyword>
<keyword evidence="16" id="KW-1185">Reference proteome</keyword>
<feature type="binding site" evidence="13">
    <location>
        <position position="267"/>
    </location>
    <ligand>
        <name>ATP</name>
        <dbReference type="ChEBI" id="CHEBI:30616"/>
    </ligand>
</feature>
<keyword evidence="5 13" id="KW-0436">Ligase</keyword>
<dbReference type="Gene3D" id="1.20.120.1910">
    <property type="entry name" value="Cysteine-tRNA ligase, C-terminal anti-codon recognition domain"/>
    <property type="match status" value="1"/>
</dbReference>
<dbReference type="Pfam" id="PF09190">
    <property type="entry name" value="DALR_2"/>
    <property type="match status" value="1"/>
</dbReference>
<dbReference type="HAMAP" id="MF_00041">
    <property type="entry name" value="Cys_tRNA_synth"/>
    <property type="match status" value="1"/>
</dbReference>
<name>A0A3T0D8A2_9FIRM</name>
<dbReference type="GO" id="GO:0006423">
    <property type="term" value="P:cysteinyl-tRNA aminoacylation"/>
    <property type="evidence" value="ECO:0007669"/>
    <property type="project" value="UniProtKB-UniRule"/>
</dbReference>
<accession>A0A3T0D8A2</accession>
<dbReference type="InterPro" id="IPR009080">
    <property type="entry name" value="tRNAsynth_Ia_anticodon-bd"/>
</dbReference>
<dbReference type="AlphaFoldDB" id="A0A3T0D8A2"/>
<proteinExistence type="inferred from homology"/>
<evidence type="ECO:0000256" key="4">
    <source>
        <dbReference type="ARBA" id="ARBA00022490"/>
    </source>
</evidence>
<keyword evidence="4 13" id="KW-0963">Cytoplasm</keyword>
<evidence type="ECO:0000256" key="10">
    <source>
        <dbReference type="ARBA" id="ARBA00022917"/>
    </source>
</evidence>
<evidence type="ECO:0000256" key="9">
    <source>
        <dbReference type="ARBA" id="ARBA00022840"/>
    </source>
</evidence>
<feature type="binding site" evidence="13">
    <location>
        <position position="236"/>
    </location>
    <ligand>
        <name>Zn(2+)</name>
        <dbReference type="ChEBI" id="CHEBI:29105"/>
    </ligand>
</feature>
<evidence type="ECO:0000313" key="16">
    <source>
        <dbReference type="Proteomes" id="UP000282930"/>
    </source>
</evidence>
<protein>
    <recommendedName>
        <fullName evidence="13">Cysteine--tRNA ligase</fullName>
        <ecNumber evidence="13">6.1.1.16</ecNumber>
    </recommendedName>
    <alternativeName>
        <fullName evidence="13">Cysteinyl-tRNA synthetase</fullName>
        <shortName evidence="13">CysRS</shortName>
    </alternativeName>
</protein>
<dbReference type="InterPro" id="IPR056411">
    <property type="entry name" value="CysS_C"/>
</dbReference>
<evidence type="ECO:0000256" key="7">
    <source>
        <dbReference type="ARBA" id="ARBA00022741"/>
    </source>
</evidence>
<reference evidence="15 16" key="1">
    <citation type="submission" date="2018-12" db="EMBL/GenBank/DDBJ databases">
        <title>Genome sequence from the cellulolytic species, Caldicellulosiruptor changbaiensis.</title>
        <authorList>
            <person name="Blumer-Schuette S.E."/>
            <person name="Mendoza C."/>
        </authorList>
    </citation>
    <scope>NUCLEOTIDE SEQUENCE [LARGE SCALE GENOMIC DNA]</scope>
    <source>
        <strain evidence="15 16">CBS-Z</strain>
    </source>
</reference>
<comment type="catalytic activity">
    <reaction evidence="12 13">
        <text>tRNA(Cys) + L-cysteine + ATP = L-cysteinyl-tRNA(Cys) + AMP + diphosphate</text>
        <dbReference type="Rhea" id="RHEA:17773"/>
        <dbReference type="Rhea" id="RHEA-COMP:9661"/>
        <dbReference type="Rhea" id="RHEA-COMP:9679"/>
        <dbReference type="ChEBI" id="CHEBI:30616"/>
        <dbReference type="ChEBI" id="CHEBI:33019"/>
        <dbReference type="ChEBI" id="CHEBI:35235"/>
        <dbReference type="ChEBI" id="CHEBI:78442"/>
        <dbReference type="ChEBI" id="CHEBI:78517"/>
        <dbReference type="ChEBI" id="CHEBI:456215"/>
        <dbReference type="EC" id="6.1.1.16"/>
    </reaction>
</comment>
<keyword evidence="11 13" id="KW-0030">Aminoacyl-tRNA synthetase</keyword>
<evidence type="ECO:0000313" key="15">
    <source>
        <dbReference type="EMBL" id="AZT91179.1"/>
    </source>
</evidence>
<dbReference type="SUPFAM" id="SSF47323">
    <property type="entry name" value="Anticodon-binding domain of a subclass of class I aminoacyl-tRNA synthetases"/>
    <property type="match status" value="1"/>
</dbReference>
<feature type="domain" description="Cysteinyl-tRNA synthetase class Ia DALR" evidence="14">
    <location>
        <begin position="351"/>
        <end position="413"/>
    </location>
</feature>
<dbReference type="RefSeq" id="WP_127352515.1">
    <property type="nucleotide sequence ID" value="NZ_CP034791.1"/>
</dbReference>
<sequence length="465" mass="54004">MKLYNTLTMIKEEFEPLEESKVKMYVCGPTVYDFIHIGNARPLIVFDTLRRYFEYKGYEVIYIQNFTDIEDKMINRANKEGITVFELAERFIQEYYKDADRLNVKRATKNPRATEEIEDMIALIQRLIDNGYAYVVDGDVYFRTRKFAEYGKLSHKNIEELMAGARVDPNEKKEDPLDFALWKAKKEGEPAWSSPWGEGRPGWHIECSVMAMKYLGQTIDIHAGGQDLIFPHHENEIAQSEAATGKPFARFWLHNGYVNINNEKMSKSLGNFFTVREIIEKYHPEALRLFMLQAHYRKPLNFSLDLIEQAESALKRIYTCYENLEYLIKNGTTSNSSDSTLKAVLKELKAKFIDAMEDDLNTAEATGYLFEMVREINTHANTCSKDVLILARDTLKELCSILGILEQYEEKKDEIPPEILELVEKRNEARKAKNFLEADRIRDELKSLGYIVLDTPQGTKVERVR</sequence>
<dbReference type="Pfam" id="PF01406">
    <property type="entry name" value="tRNA-synt_1e"/>
    <property type="match status" value="1"/>
</dbReference>
<dbReference type="Gene3D" id="3.40.50.620">
    <property type="entry name" value="HUPs"/>
    <property type="match status" value="1"/>
</dbReference>
<keyword evidence="9 13" id="KW-0067">ATP-binding</keyword>
<evidence type="ECO:0000259" key="14">
    <source>
        <dbReference type="SMART" id="SM00840"/>
    </source>
</evidence>
<dbReference type="SMART" id="SM00840">
    <property type="entry name" value="DALR_2"/>
    <property type="match status" value="1"/>
</dbReference>
<dbReference type="CDD" id="cd00672">
    <property type="entry name" value="CysRS_core"/>
    <property type="match status" value="1"/>
</dbReference>
<dbReference type="GO" id="GO:0005524">
    <property type="term" value="F:ATP binding"/>
    <property type="evidence" value="ECO:0007669"/>
    <property type="project" value="UniProtKB-UniRule"/>
</dbReference>
<gene>
    <name evidence="13" type="primary">cysS</name>
    <name evidence="15" type="ORF">ELD05_11370</name>
</gene>
<dbReference type="InterPro" id="IPR032678">
    <property type="entry name" value="tRNA-synt_1_cat_dom"/>
</dbReference>
<feature type="binding site" evidence="13">
    <location>
        <position position="232"/>
    </location>
    <ligand>
        <name>Zn(2+)</name>
        <dbReference type="ChEBI" id="CHEBI:29105"/>
    </ligand>
</feature>
<dbReference type="EC" id="6.1.1.16" evidence="13"/>
<keyword evidence="8 13" id="KW-0862">Zinc</keyword>
<comment type="subunit">
    <text evidence="3 13">Monomer.</text>
</comment>
<keyword evidence="7 13" id="KW-0547">Nucleotide-binding</keyword>
<keyword evidence="6 13" id="KW-0479">Metal-binding</keyword>
<evidence type="ECO:0000256" key="11">
    <source>
        <dbReference type="ARBA" id="ARBA00023146"/>
    </source>
</evidence>
<feature type="short sequence motif" description="'KMSKS' region" evidence="13">
    <location>
        <begin position="264"/>
        <end position="268"/>
    </location>
</feature>
<dbReference type="SUPFAM" id="SSF52374">
    <property type="entry name" value="Nucleotidylyl transferase"/>
    <property type="match status" value="1"/>
</dbReference>
<comment type="cofactor">
    <cofactor evidence="13">
        <name>Zn(2+)</name>
        <dbReference type="ChEBI" id="CHEBI:29105"/>
    </cofactor>
    <text evidence="13">Binds 1 zinc ion per subunit.</text>
</comment>
<evidence type="ECO:0000256" key="6">
    <source>
        <dbReference type="ARBA" id="ARBA00022723"/>
    </source>
</evidence>
<dbReference type="PANTHER" id="PTHR10890">
    <property type="entry name" value="CYSTEINYL-TRNA SYNTHETASE"/>
    <property type="match status" value="1"/>
</dbReference>
<dbReference type="EMBL" id="CP034791">
    <property type="protein sequence ID" value="AZT91179.1"/>
    <property type="molecule type" value="Genomic_DNA"/>
</dbReference>
<evidence type="ECO:0000256" key="3">
    <source>
        <dbReference type="ARBA" id="ARBA00011245"/>
    </source>
</evidence>
<dbReference type="PRINTS" id="PR00983">
    <property type="entry name" value="TRNASYNTHCYS"/>
</dbReference>
<dbReference type="Proteomes" id="UP000282930">
    <property type="component" value="Chromosome"/>
</dbReference>
<dbReference type="InterPro" id="IPR015803">
    <property type="entry name" value="Cys-tRNA-ligase"/>
</dbReference>
<evidence type="ECO:0000256" key="13">
    <source>
        <dbReference type="HAMAP-Rule" id="MF_00041"/>
    </source>
</evidence>
<feature type="binding site" evidence="13">
    <location>
        <position position="207"/>
    </location>
    <ligand>
        <name>Zn(2+)</name>
        <dbReference type="ChEBI" id="CHEBI:29105"/>
    </ligand>
</feature>
<evidence type="ECO:0000256" key="2">
    <source>
        <dbReference type="ARBA" id="ARBA00005594"/>
    </source>
</evidence>
<dbReference type="NCBIfam" id="TIGR00435">
    <property type="entry name" value="cysS"/>
    <property type="match status" value="1"/>
</dbReference>
<dbReference type="PANTHER" id="PTHR10890:SF3">
    <property type="entry name" value="CYSTEINE--TRNA LIGASE, CYTOPLASMIC"/>
    <property type="match status" value="1"/>
</dbReference>
<dbReference type="InterPro" id="IPR014729">
    <property type="entry name" value="Rossmann-like_a/b/a_fold"/>
</dbReference>